<reference evidence="2 4" key="1">
    <citation type="journal article" date="2017" name="Infect. Immun.">
        <title>Characterization of the Pathogenicity of Streptococcus intermedius TYG1620 Isolated from a Human Brain Abscess Based on the Complete Genome Sequence with Transcriptome Analysis and Transposon Mutagenesis in a Murine Subcutaneous Abscess Model.</title>
        <authorList>
            <person name="Hasegawa N."/>
            <person name="Sekizuka T."/>
            <person name="Sugi Y."/>
            <person name="Kawakami N."/>
            <person name="Ogasawara Y."/>
            <person name="Kato K."/>
            <person name="Yamashita A."/>
            <person name="Takeuchi F."/>
            <person name="Kuroda M."/>
        </authorList>
    </citation>
    <scope>NUCLEOTIDE SEQUENCE [LARGE SCALE GENOMIC DNA]</scope>
    <source>
        <strain evidence="2 4">TYG1620</strain>
    </source>
</reference>
<dbReference type="EMBL" id="AP014880">
    <property type="protein sequence ID" value="BAW16088.1"/>
    <property type="molecule type" value="Genomic_DNA"/>
</dbReference>
<evidence type="ECO:0000313" key="2">
    <source>
        <dbReference type="EMBL" id="BAW16088.1"/>
    </source>
</evidence>
<protein>
    <submittedName>
        <fullName evidence="2">Uncharacterized protein</fullName>
    </submittedName>
</protein>
<name>A0AAD1C6C7_STRIT</name>
<sequence length="83" mass="9755">MAKKENQADFMKMFNEEPQTAPVQSLPKKQLSPVGYEKKKQITFAMRPSVRSKLDDIVDYYSYKSASGYLEEMINQEWQRIQS</sequence>
<proteinExistence type="predicted"/>
<dbReference type="EMBL" id="AP014880">
    <property type="protein sequence ID" value="BAW17055.1"/>
    <property type="molecule type" value="Genomic_DNA"/>
</dbReference>
<accession>A0AAD1C6C7</accession>
<organism evidence="2 4">
    <name type="scientific">Streptococcus intermedius</name>
    <dbReference type="NCBI Taxonomy" id="1338"/>
    <lineage>
        <taxon>Bacteria</taxon>
        <taxon>Bacillati</taxon>
        <taxon>Bacillota</taxon>
        <taxon>Bacilli</taxon>
        <taxon>Lactobacillales</taxon>
        <taxon>Streptococcaceae</taxon>
        <taxon>Streptococcus</taxon>
        <taxon>Streptococcus anginosus group</taxon>
    </lineage>
</organism>
<evidence type="ECO:0000313" key="4">
    <source>
        <dbReference type="Proteomes" id="UP000217792"/>
    </source>
</evidence>
<gene>
    <name evidence="2" type="ORF">SITYG_01020</name>
    <name evidence="3" type="ORF">SITYG_10760</name>
</gene>
<dbReference type="AlphaFoldDB" id="A0AAD1C6C7"/>
<dbReference type="Proteomes" id="UP000217792">
    <property type="component" value="Chromosome"/>
</dbReference>
<evidence type="ECO:0000256" key="1">
    <source>
        <dbReference type="SAM" id="MobiDB-lite"/>
    </source>
</evidence>
<evidence type="ECO:0000313" key="3">
    <source>
        <dbReference type="EMBL" id="BAW17055.1"/>
    </source>
</evidence>
<dbReference type="RefSeq" id="WP_096362391.1">
    <property type="nucleotide sequence ID" value="NZ_AP014880.1"/>
</dbReference>
<feature type="region of interest" description="Disordered" evidence="1">
    <location>
        <begin position="1"/>
        <end position="32"/>
    </location>
</feature>